<protein>
    <submittedName>
        <fullName evidence="1">(salmon louse) hypothetical protein</fullName>
    </submittedName>
</protein>
<accession>A0A7R8CMS5</accession>
<reference evidence="1" key="1">
    <citation type="submission" date="2021-02" db="EMBL/GenBank/DDBJ databases">
        <authorList>
            <person name="Bekaert M."/>
        </authorList>
    </citation>
    <scope>NUCLEOTIDE SEQUENCE</scope>
    <source>
        <strain evidence="1">IoA-00</strain>
    </source>
</reference>
<keyword evidence="2" id="KW-1185">Reference proteome</keyword>
<organism evidence="1 2">
    <name type="scientific">Lepeophtheirus salmonis</name>
    <name type="common">Salmon louse</name>
    <name type="synonym">Caligus salmonis</name>
    <dbReference type="NCBI Taxonomy" id="72036"/>
    <lineage>
        <taxon>Eukaryota</taxon>
        <taxon>Metazoa</taxon>
        <taxon>Ecdysozoa</taxon>
        <taxon>Arthropoda</taxon>
        <taxon>Crustacea</taxon>
        <taxon>Multicrustacea</taxon>
        <taxon>Hexanauplia</taxon>
        <taxon>Copepoda</taxon>
        <taxon>Siphonostomatoida</taxon>
        <taxon>Caligidae</taxon>
        <taxon>Lepeophtheirus</taxon>
    </lineage>
</organism>
<dbReference type="AlphaFoldDB" id="A0A7R8CMS5"/>
<sequence>MEVERDNAPRIFANEFESPARYLKLSCVLQFHSEDKTSYYKISSYKVFPDLLHLFMFDLSFDYRKKKTKLYHLIKKVPLVLDILLDFPLKKSKAVFVQSPTWNYSFNYEK</sequence>
<dbReference type="Proteomes" id="UP000675881">
    <property type="component" value="Chromosome 2"/>
</dbReference>
<dbReference type="EMBL" id="HG994581">
    <property type="protein sequence ID" value="CAF2867835.1"/>
    <property type="molecule type" value="Genomic_DNA"/>
</dbReference>
<gene>
    <name evidence="1" type="ORF">LSAA_6766</name>
</gene>
<evidence type="ECO:0000313" key="1">
    <source>
        <dbReference type="EMBL" id="CAF2867835.1"/>
    </source>
</evidence>
<name>A0A7R8CMS5_LEPSM</name>
<proteinExistence type="predicted"/>
<evidence type="ECO:0000313" key="2">
    <source>
        <dbReference type="Proteomes" id="UP000675881"/>
    </source>
</evidence>